<dbReference type="InterPro" id="IPR002818">
    <property type="entry name" value="DJ-1/PfpI"/>
</dbReference>
<dbReference type="CDD" id="cd03139">
    <property type="entry name" value="GATase1_PfpI_2"/>
    <property type="match status" value="1"/>
</dbReference>
<organism evidence="2 3">
    <name type="scientific">Limnovirga soli</name>
    <dbReference type="NCBI Taxonomy" id="2656915"/>
    <lineage>
        <taxon>Bacteria</taxon>
        <taxon>Pseudomonadati</taxon>
        <taxon>Bacteroidota</taxon>
        <taxon>Chitinophagia</taxon>
        <taxon>Chitinophagales</taxon>
        <taxon>Chitinophagaceae</taxon>
        <taxon>Limnovirga</taxon>
    </lineage>
</organism>
<dbReference type="SUPFAM" id="SSF52317">
    <property type="entry name" value="Class I glutamine amidotransferase-like"/>
    <property type="match status" value="1"/>
</dbReference>
<evidence type="ECO:0000313" key="3">
    <source>
        <dbReference type="Proteomes" id="UP000598971"/>
    </source>
</evidence>
<dbReference type="Pfam" id="PF01965">
    <property type="entry name" value="DJ-1_PfpI"/>
    <property type="match status" value="1"/>
</dbReference>
<protein>
    <submittedName>
        <fullName evidence="2">DJ-1/PfpI family protein</fullName>
    </submittedName>
</protein>
<dbReference type="GO" id="GO:0006355">
    <property type="term" value="P:regulation of DNA-templated transcription"/>
    <property type="evidence" value="ECO:0007669"/>
    <property type="project" value="TreeGrafter"/>
</dbReference>
<dbReference type="AlphaFoldDB" id="A0A8J8FAK4"/>
<evidence type="ECO:0000313" key="2">
    <source>
        <dbReference type="EMBL" id="NNV54027.1"/>
    </source>
</evidence>
<dbReference type="InterPro" id="IPR029062">
    <property type="entry name" value="Class_I_gatase-like"/>
</dbReference>
<dbReference type="InterPro" id="IPR052158">
    <property type="entry name" value="INH-QAR"/>
</dbReference>
<gene>
    <name evidence="2" type="ORF">GD597_01060</name>
</gene>
<keyword evidence="3" id="KW-1185">Reference proteome</keyword>
<dbReference type="RefSeq" id="WP_171605941.1">
    <property type="nucleotide sequence ID" value="NZ_WHPF01000001.1"/>
</dbReference>
<comment type="caution">
    <text evidence="2">The sequence shown here is derived from an EMBL/GenBank/DDBJ whole genome shotgun (WGS) entry which is preliminary data.</text>
</comment>
<feature type="domain" description="DJ-1/PfpI" evidence="1">
    <location>
        <begin position="2"/>
        <end position="181"/>
    </location>
</feature>
<dbReference type="Proteomes" id="UP000598971">
    <property type="component" value="Unassembled WGS sequence"/>
</dbReference>
<sequence>MRKIAILIFNDVEVLDFAGPFEVFSVTGKRGIGEAFEVFTVAETQIVNARNRLTILPTYTFETCPFADILLVPGGGGYHSDGAAYGSRKEMNNPLLLKWIQKRALKAELILSVCSGAPILAKANLLRHKKATTHFMAIESLKEAEPTITVYPEERFVDNGNIILSAGISAGIDMALYVVKQLSGKEAAIETAKYMQYEYFNVNYMPV</sequence>
<name>A0A8J8FAK4_9BACT</name>
<proteinExistence type="predicted"/>
<evidence type="ECO:0000259" key="1">
    <source>
        <dbReference type="Pfam" id="PF01965"/>
    </source>
</evidence>
<reference evidence="2" key="1">
    <citation type="submission" date="2019-10" db="EMBL/GenBank/DDBJ databases">
        <title>Draft genome sequence of Panacibacter sp. KCS-6.</title>
        <authorList>
            <person name="Yim K.J."/>
        </authorList>
    </citation>
    <scope>NUCLEOTIDE SEQUENCE</scope>
    <source>
        <strain evidence="2">KCS-6</strain>
    </source>
</reference>
<accession>A0A8J8FAK4</accession>
<dbReference type="EMBL" id="WHPF01000001">
    <property type="protein sequence ID" value="NNV54027.1"/>
    <property type="molecule type" value="Genomic_DNA"/>
</dbReference>
<dbReference type="Gene3D" id="3.40.50.880">
    <property type="match status" value="1"/>
</dbReference>
<dbReference type="PANTHER" id="PTHR43130">
    <property type="entry name" value="ARAC-FAMILY TRANSCRIPTIONAL REGULATOR"/>
    <property type="match status" value="1"/>
</dbReference>
<dbReference type="PANTHER" id="PTHR43130:SF14">
    <property type="entry name" value="DJ-1_PFPI DOMAIN-CONTAINING PROTEIN"/>
    <property type="match status" value="1"/>
</dbReference>